<dbReference type="InterPro" id="IPR022694">
    <property type="entry name" value="3-OHacyl-CoA_DH"/>
</dbReference>
<keyword evidence="6" id="KW-1185">Reference proteome</keyword>
<dbReference type="PANTHER" id="PTHR48075:SF5">
    <property type="entry name" value="3-HYDROXYBUTYRYL-COA DEHYDROGENASE"/>
    <property type="match status" value="1"/>
</dbReference>
<dbReference type="InterPro" id="IPR006176">
    <property type="entry name" value="3-OHacyl-CoA_DH_NAD-bd"/>
</dbReference>
<dbReference type="PANTHER" id="PTHR48075">
    <property type="entry name" value="3-HYDROXYACYL-COA DEHYDROGENASE FAMILY PROTEIN"/>
    <property type="match status" value="1"/>
</dbReference>
<dbReference type="GO" id="GO:0006631">
    <property type="term" value="P:fatty acid metabolic process"/>
    <property type="evidence" value="ECO:0007669"/>
    <property type="project" value="InterPro"/>
</dbReference>
<dbReference type="GO" id="GO:0016616">
    <property type="term" value="F:oxidoreductase activity, acting on the CH-OH group of donors, NAD or NADP as acceptor"/>
    <property type="evidence" value="ECO:0007669"/>
    <property type="project" value="InterPro"/>
</dbReference>
<sequence>MQIQEIRTVACLGTGTMGHGIAFLAAKAGYDVRFFGRTKESIEKGMADIDRAIALYENSGLMPTGRADAIRQRIQPFTSVEKAVAGADMVMESVIEDLAVKQYVFAEAERHSREGAILATDTSSLSLSAIASGLKHPEYFLGIHFFTPPYLMPVVEVCPIRQTLPTVREMGAEWVRSLGNEPVVMEKEVPGMIINRIQAACLREALHMLEQGWASAGTIDRAIAMSLGRRYAVTGPLESADMGGLDILSSMLTQLAPTLSDRIDGGPLMEAAVKAGNLGMKTGKGIYDWPEETIEARRSAREQSLVAFLKADVAKKGR</sequence>
<organism evidence="5 6">
    <name type="scientific">Oxalobacter vibrioformis</name>
    <dbReference type="NCBI Taxonomy" id="933080"/>
    <lineage>
        <taxon>Bacteria</taxon>
        <taxon>Pseudomonadati</taxon>
        <taxon>Pseudomonadota</taxon>
        <taxon>Betaproteobacteria</taxon>
        <taxon>Burkholderiales</taxon>
        <taxon>Oxalobacteraceae</taxon>
        <taxon>Oxalobacter</taxon>
    </lineage>
</organism>
<dbReference type="InterPro" id="IPR006108">
    <property type="entry name" value="3HC_DH_C"/>
</dbReference>
<dbReference type="Pfam" id="PF02737">
    <property type="entry name" value="3HCDH_N"/>
    <property type="match status" value="1"/>
</dbReference>
<evidence type="ECO:0000256" key="2">
    <source>
        <dbReference type="PIRSR" id="PIRSR000105-1"/>
    </source>
</evidence>
<keyword evidence="1" id="KW-0560">Oxidoreductase</keyword>
<dbReference type="SUPFAM" id="SSF48179">
    <property type="entry name" value="6-phosphogluconate dehydrogenase C-terminal domain-like"/>
    <property type="match status" value="1"/>
</dbReference>
<dbReference type="Pfam" id="PF00725">
    <property type="entry name" value="3HCDH"/>
    <property type="match status" value="1"/>
</dbReference>
<feature type="domain" description="3-hydroxyacyl-CoA dehydrogenase NAD binding" evidence="4">
    <location>
        <begin position="8"/>
        <end position="188"/>
    </location>
</feature>
<dbReference type="AlphaFoldDB" id="A0A9E9LZD7"/>
<feature type="domain" description="3-hydroxyacyl-CoA dehydrogenase C-terminal" evidence="3">
    <location>
        <begin position="191"/>
        <end position="289"/>
    </location>
</feature>
<dbReference type="SUPFAM" id="SSF51735">
    <property type="entry name" value="NAD(P)-binding Rossmann-fold domains"/>
    <property type="match status" value="1"/>
</dbReference>
<name>A0A9E9LZD7_9BURK</name>
<evidence type="ECO:0000259" key="4">
    <source>
        <dbReference type="Pfam" id="PF02737"/>
    </source>
</evidence>
<dbReference type="KEGG" id="ovb:NB640_12610"/>
<dbReference type="InterPro" id="IPR008927">
    <property type="entry name" value="6-PGluconate_DH-like_C_sf"/>
</dbReference>
<dbReference type="Gene3D" id="1.10.1040.10">
    <property type="entry name" value="N-(1-d-carboxylethyl)-l-norvaline Dehydrogenase, domain 2"/>
    <property type="match status" value="1"/>
</dbReference>
<gene>
    <name evidence="5" type="ORF">NB640_12610</name>
</gene>
<dbReference type="GO" id="GO:0070403">
    <property type="term" value="F:NAD+ binding"/>
    <property type="evidence" value="ECO:0007669"/>
    <property type="project" value="InterPro"/>
</dbReference>
<accession>A0A9E9LZD7</accession>
<dbReference type="InterPro" id="IPR036291">
    <property type="entry name" value="NAD(P)-bd_dom_sf"/>
</dbReference>
<dbReference type="RefSeq" id="WP_269309041.1">
    <property type="nucleotide sequence ID" value="NZ_CP098242.1"/>
</dbReference>
<dbReference type="Proteomes" id="UP001156215">
    <property type="component" value="Chromosome"/>
</dbReference>
<proteinExistence type="predicted"/>
<protein>
    <submittedName>
        <fullName evidence="5">3-hydroxyacyl-CoA dehydrogenase family protein</fullName>
    </submittedName>
</protein>
<dbReference type="Gene3D" id="3.40.50.720">
    <property type="entry name" value="NAD(P)-binding Rossmann-like Domain"/>
    <property type="match status" value="1"/>
</dbReference>
<feature type="site" description="Important for catalytic activity" evidence="2">
    <location>
        <position position="144"/>
    </location>
</feature>
<evidence type="ECO:0000313" key="6">
    <source>
        <dbReference type="Proteomes" id="UP001156215"/>
    </source>
</evidence>
<evidence type="ECO:0000313" key="5">
    <source>
        <dbReference type="EMBL" id="WAW10038.1"/>
    </source>
</evidence>
<evidence type="ECO:0000259" key="3">
    <source>
        <dbReference type="Pfam" id="PF00725"/>
    </source>
</evidence>
<reference evidence="5" key="1">
    <citation type="journal article" date="2022" name="Front. Microbiol.">
        <title>New perspectives on an old grouping: The genomic and phenotypic variability of Oxalobacter formigenes and the implications for calcium oxalate stone prevention.</title>
        <authorList>
            <person name="Chmiel J.A."/>
            <person name="Carr C."/>
            <person name="Stuivenberg G.A."/>
            <person name="Venema R."/>
            <person name="Chanyi R.M."/>
            <person name="Al K.F."/>
            <person name="Giguere D."/>
            <person name="Say H."/>
            <person name="Akouris P.P."/>
            <person name="Dominguez Romero S.A."/>
            <person name="Kwong A."/>
            <person name="Tai V."/>
            <person name="Koval S.F."/>
            <person name="Razvi H."/>
            <person name="Bjazevic J."/>
            <person name="Burton J.P."/>
        </authorList>
    </citation>
    <scope>NUCLEOTIDE SEQUENCE</scope>
    <source>
        <strain evidence="5">WoOx3</strain>
    </source>
</reference>
<dbReference type="InterPro" id="IPR013328">
    <property type="entry name" value="6PGD_dom2"/>
</dbReference>
<dbReference type="PIRSF" id="PIRSF000105">
    <property type="entry name" value="HCDH"/>
    <property type="match status" value="1"/>
</dbReference>
<dbReference type="EMBL" id="CP098242">
    <property type="protein sequence ID" value="WAW10038.1"/>
    <property type="molecule type" value="Genomic_DNA"/>
</dbReference>
<evidence type="ECO:0000256" key="1">
    <source>
        <dbReference type="ARBA" id="ARBA00023002"/>
    </source>
</evidence>